<dbReference type="RefSeq" id="WP_107752411.1">
    <property type="nucleotide sequence ID" value="NZ_JBLWSZ010000004.1"/>
</dbReference>
<dbReference type="Proteomes" id="UP000244810">
    <property type="component" value="Unassembled WGS sequence"/>
</dbReference>
<feature type="chain" id="PRO_5015762353" evidence="1">
    <location>
        <begin position="22"/>
        <end position="168"/>
    </location>
</feature>
<dbReference type="AlphaFoldDB" id="A0A2T7UQD0"/>
<evidence type="ECO:0000313" key="3">
    <source>
        <dbReference type="Proteomes" id="UP000244810"/>
    </source>
</evidence>
<reference evidence="2 3" key="1">
    <citation type="journal article" date="2011" name="Syst. Appl. Microbiol.">
        <title>Defluviimonas denitrificans gen. nov., sp. nov., and Pararhodobacter aggregans gen. nov., sp. nov., non-phototrophic Rhodobacteraceae from the biofilter of a marine aquaculture.</title>
        <authorList>
            <person name="Foesel B.U."/>
            <person name="Drake H.L."/>
            <person name="Schramm A."/>
        </authorList>
    </citation>
    <scope>NUCLEOTIDE SEQUENCE [LARGE SCALE GENOMIC DNA]</scope>
    <source>
        <strain evidence="2 3">D1-19</strain>
    </source>
</reference>
<keyword evidence="3" id="KW-1185">Reference proteome</keyword>
<organism evidence="2 3">
    <name type="scientific">Pararhodobacter aggregans</name>
    <dbReference type="NCBI Taxonomy" id="404875"/>
    <lineage>
        <taxon>Bacteria</taxon>
        <taxon>Pseudomonadati</taxon>
        <taxon>Pseudomonadota</taxon>
        <taxon>Alphaproteobacteria</taxon>
        <taxon>Rhodobacterales</taxon>
        <taxon>Paracoccaceae</taxon>
        <taxon>Pararhodobacter</taxon>
    </lineage>
</organism>
<dbReference type="OrthoDB" id="8479681at2"/>
<dbReference type="InterPro" id="IPR021959">
    <property type="entry name" value="DUF3576"/>
</dbReference>
<accession>A0A2T7UQD0</accession>
<dbReference type="InterPro" id="IPR006311">
    <property type="entry name" value="TAT_signal"/>
</dbReference>
<name>A0A2T7UQD0_9RHOB</name>
<dbReference type="EMBL" id="QDDR01000007">
    <property type="protein sequence ID" value="PVE46839.1"/>
    <property type="molecule type" value="Genomic_DNA"/>
</dbReference>
<protein>
    <submittedName>
        <fullName evidence="2">DUF3576 domain-containing protein</fullName>
    </submittedName>
</protein>
<evidence type="ECO:0000313" key="2">
    <source>
        <dbReference type="EMBL" id="PVE46839.1"/>
    </source>
</evidence>
<comment type="caution">
    <text evidence="2">The sequence shown here is derived from an EMBL/GenBank/DDBJ whole genome shotgun (WGS) entry which is preliminary data.</text>
</comment>
<dbReference type="Pfam" id="PF12100">
    <property type="entry name" value="DUF3576"/>
    <property type="match status" value="1"/>
</dbReference>
<proteinExistence type="predicted"/>
<feature type="signal peptide" evidence="1">
    <location>
        <begin position="1"/>
        <end position="21"/>
    </location>
</feature>
<dbReference type="PROSITE" id="PS51257">
    <property type="entry name" value="PROKAR_LIPOPROTEIN"/>
    <property type="match status" value="1"/>
</dbReference>
<sequence length="168" mass="17879">MVETRVTRRSLLALGMAGALAGCGGGGLFGGDNSGDRAAAERESLRQRQTETGTTDSIWNLFSNREDPSTVLTVNRYIWTAALETLDFLPVEQVDPFSGVITTGFGTPPGGGRPYRATIAVTDAALDARSLNVALMTRNGPASAETVRAVENAILTRARQIRIRELGL</sequence>
<keyword evidence="1" id="KW-0732">Signal</keyword>
<gene>
    <name evidence="2" type="ORF">DDE23_14235</name>
</gene>
<evidence type="ECO:0000256" key="1">
    <source>
        <dbReference type="SAM" id="SignalP"/>
    </source>
</evidence>
<dbReference type="PROSITE" id="PS51318">
    <property type="entry name" value="TAT"/>
    <property type="match status" value="1"/>
</dbReference>